<dbReference type="PANTHER" id="PTHR39219:SF1">
    <property type="entry name" value="ER MEMBRANE PROTEIN COMPLEX SUBUNIT 10"/>
    <property type="match status" value="1"/>
</dbReference>
<feature type="chain" id="PRO_5045473005" description="Cyclin-dependent protein kinase regulator pho80" evidence="1">
    <location>
        <begin position="22"/>
        <end position="214"/>
    </location>
</feature>
<protein>
    <recommendedName>
        <fullName evidence="4">Cyclin-dependent protein kinase regulator pho80</fullName>
    </recommendedName>
</protein>
<keyword evidence="1" id="KW-0732">Signal</keyword>
<sequence>MRLPTLVSAILAGAATALASADQRVAPIYIQPVASSLQQPTLLAELAIPDPSTSSSSTSTTTPAEVLTYEAPDLDFPTDSSQQQQQQQQYQQLFRIGVYDPSARQWLSSTSVLSAANFDKGYAPHFVVSADAAGNYLGVLCRGVRIDAGQTRDFGPQAVVVTTEKGPQPALGKPVVLDPEGRKVQVEEKGFLQKYWWALAIGAFLLLSGGGGQD</sequence>
<evidence type="ECO:0008006" key="4">
    <source>
        <dbReference type="Google" id="ProtNLM"/>
    </source>
</evidence>
<keyword evidence="3" id="KW-1185">Reference proteome</keyword>
<dbReference type="RefSeq" id="XP_070914705.1">
    <property type="nucleotide sequence ID" value="XM_071058604.1"/>
</dbReference>
<proteinExistence type="predicted"/>
<organism evidence="2 3">
    <name type="scientific">Madurella fahalii</name>
    <dbReference type="NCBI Taxonomy" id="1157608"/>
    <lineage>
        <taxon>Eukaryota</taxon>
        <taxon>Fungi</taxon>
        <taxon>Dikarya</taxon>
        <taxon>Ascomycota</taxon>
        <taxon>Pezizomycotina</taxon>
        <taxon>Sordariomycetes</taxon>
        <taxon>Sordariomycetidae</taxon>
        <taxon>Sordariales</taxon>
        <taxon>Sordariales incertae sedis</taxon>
        <taxon>Madurella</taxon>
    </lineage>
</organism>
<dbReference type="Proteomes" id="UP001628179">
    <property type="component" value="Unassembled WGS sequence"/>
</dbReference>
<name>A0ABQ0G5E9_9PEZI</name>
<dbReference type="PANTHER" id="PTHR39219">
    <property type="entry name" value="ER MEMBRANE PROTEIN COMPLEX SUBUNIT 10"/>
    <property type="match status" value="1"/>
</dbReference>
<gene>
    <name evidence="2" type="ORF">MFIFM68171_03183</name>
</gene>
<evidence type="ECO:0000313" key="3">
    <source>
        <dbReference type="Proteomes" id="UP001628179"/>
    </source>
</evidence>
<dbReference type="GeneID" id="98173927"/>
<reference evidence="2 3" key="1">
    <citation type="submission" date="2024-09" db="EMBL/GenBank/DDBJ databases">
        <title>Itraconazole resistance in Madurella fahalii resulting from another homologue of gene encoding cytochrome P450 14-alpha sterol demethylase (CYP51).</title>
        <authorList>
            <person name="Yoshioka I."/>
            <person name="Fahal A.H."/>
            <person name="Kaneko S."/>
            <person name="Yaguchi T."/>
        </authorList>
    </citation>
    <scope>NUCLEOTIDE SEQUENCE [LARGE SCALE GENOMIC DNA]</scope>
    <source>
        <strain evidence="2 3">IFM 68171</strain>
    </source>
</reference>
<comment type="caution">
    <text evidence="2">The sequence shown here is derived from an EMBL/GenBank/DDBJ whole genome shotgun (WGS) entry which is preliminary data.</text>
</comment>
<feature type="signal peptide" evidence="1">
    <location>
        <begin position="1"/>
        <end position="21"/>
    </location>
</feature>
<evidence type="ECO:0000313" key="2">
    <source>
        <dbReference type="EMBL" id="GAB1312973.1"/>
    </source>
</evidence>
<dbReference type="EMBL" id="BAAFSV010000002">
    <property type="protein sequence ID" value="GAB1312973.1"/>
    <property type="molecule type" value="Genomic_DNA"/>
</dbReference>
<accession>A0ABQ0G5E9</accession>
<evidence type="ECO:0000256" key="1">
    <source>
        <dbReference type="SAM" id="SignalP"/>
    </source>
</evidence>